<sequence length="668" mass="74279">MHDSQFVKQQYTFLGHTLEVGDDVDLPFARQRAFLDTFILDMFRGAGFFGLGAGQAIPTEDEETSQGSGDGSQSSQPEVVVWPKKSGWIKKAGVGLFGRDTMHWFVLNEKECTLAFYTDESQTEPAGEFLMHQQVTDVHGDVDNQLDVVMPGQVAVLKFDNLDNQHDWWSAMMETLRLSRHLDWDEYIQDHQEQSWKYCLCLLRPTTLAERSSSLTANRTERGFAAERVIGKSKYGYDIIQDEDGNQHKESHYLHLIRQGYQNVVKAVIRPPRAQYTMKHLGPNKFDFAGRKIQRNDFTIYNSRWMKLHCSQWCPVPPESGSFFDFPTPPSMPCLVYLHGNASCRAEALSVLTFALNIGLSLVTLDTSGSGMSEGEFVSLGFYEVDDVKALCDHLRESGKASTIALWGRSMGAMTAASYASTRDPTLSAIICDSAFTSLRDLCHDLVKKTTTKIMSFAVDYAINRIKESVKYRAGFNINDVSPISRMNVCRTPAIFIHGQGDDFIFPKHSEALHEKCGGQKQLLVVEGSHNTPRPVSVYKAAQKLLTETMNLPTTTALPEDFIDKLSSMGSAMNPLIIPPWTISLNMGNDGRVTANVGDSEFVSGMSAKRQAEVEGLIGDMFQPGGGGARQRPSAQGGCTPHKMNSKRGGKPLQRGFEFDDLAEVHDS</sequence>
<feature type="compositionally biased region" description="Low complexity" evidence="1">
    <location>
        <begin position="65"/>
        <end position="76"/>
    </location>
</feature>
<dbReference type="Gene3D" id="3.40.50.1820">
    <property type="entry name" value="alpha/beta hydrolase"/>
    <property type="match status" value="1"/>
</dbReference>
<dbReference type="AlphaFoldDB" id="A0AAE0FXH2"/>
<dbReference type="PANTHER" id="PTHR43358:SF4">
    <property type="entry name" value="ALPHA_BETA HYDROLASE FOLD-1 DOMAIN-CONTAINING PROTEIN"/>
    <property type="match status" value="1"/>
</dbReference>
<dbReference type="PANTHER" id="PTHR43358">
    <property type="entry name" value="ALPHA/BETA-HYDROLASE"/>
    <property type="match status" value="1"/>
</dbReference>
<evidence type="ECO:0000256" key="1">
    <source>
        <dbReference type="SAM" id="MobiDB-lite"/>
    </source>
</evidence>
<feature type="domain" description="Serine aminopeptidase S33" evidence="2">
    <location>
        <begin position="356"/>
        <end position="460"/>
    </location>
</feature>
<evidence type="ECO:0000313" key="4">
    <source>
        <dbReference type="Proteomes" id="UP001190700"/>
    </source>
</evidence>
<dbReference type="Proteomes" id="UP001190700">
    <property type="component" value="Unassembled WGS sequence"/>
</dbReference>
<dbReference type="SUPFAM" id="SSF50729">
    <property type="entry name" value="PH domain-like"/>
    <property type="match status" value="1"/>
</dbReference>
<evidence type="ECO:0000313" key="3">
    <source>
        <dbReference type="EMBL" id="KAK3267802.1"/>
    </source>
</evidence>
<organism evidence="3 4">
    <name type="scientific">Cymbomonas tetramitiformis</name>
    <dbReference type="NCBI Taxonomy" id="36881"/>
    <lineage>
        <taxon>Eukaryota</taxon>
        <taxon>Viridiplantae</taxon>
        <taxon>Chlorophyta</taxon>
        <taxon>Pyramimonadophyceae</taxon>
        <taxon>Pyramimonadales</taxon>
        <taxon>Pyramimonadaceae</taxon>
        <taxon>Cymbomonas</taxon>
    </lineage>
</organism>
<dbReference type="Pfam" id="PF12146">
    <property type="entry name" value="Hydrolase_4"/>
    <property type="match status" value="1"/>
</dbReference>
<feature type="region of interest" description="Disordered" evidence="1">
    <location>
        <begin position="59"/>
        <end position="79"/>
    </location>
</feature>
<dbReference type="InterPro" id="IPR029058">
    <property type="entry name" value="AB_hydrolase_fold"/>
</dbReference>
<protein>
    <recommendedName>
        <fullName evidence="2">Serine aminopeptidase S33 domain-containing protein</fullName>
    </recommendedName>
</protein>
<accession>A0AAE0FXH2</accession>
<dbReference type="EMBL" id="LGRX02012187">
    <property type="protein sequence ID" value="KAK3267802.1"/>
    <property type="molecule type" value="Genomic_DNA"/>
</dbReference>
<evidence type="ECO:0000259" key="2">
    <source>
        <dbReference type="Pfam" id="PF12146"/>
    </source>
</evidence>
<name>A0AAE0FXH2_9CHLO</name>
<comment type="caution">
    <text evidence="3">The sequence shown here is derived from an EMBL/GenBank/DDBJ whole genome shotgun (WGS) entry which is preliminary data.</text>
</comment>
<keyword evidence="4" id="KW-1185">Reference proteome</keyword>
<feature type="region of interest" description="Disordered" evidence="1">
    <location>
        <begin position="623"/>
        <end position="668"/>
    </location>
</feature>
<dbReference type="Gene3D" id="2.30.29.30">
    <property type="entry name" value="Pleckstrin-homology domain (PH domain)/Phosphotyrosine-binding domain (PTB)"/>
    <property type="match status" value="1"/>
</dbReference>
<proteinExistence type="predicted"/>
<gene>
    <name evidence="3" type="ORF">CYMTET_23665</name>
</gene>
<reference evidence="3 4" key="1">
    <citation type="journal article" date="2015" name="Genome Biol. Evol.">
        <title>Comparative Genomics of a Bacterivorous Green Alga Reveals Evolutionary Causalities and Consequences of Phago-Mixotrophic Mode of Nutrition.</title>
        <authorList>
            <person name="Burns J.A."/>
            <person name="Paasch A."/>
            <person name="Narechania A."/>
            <person name="Kim E."/>
        </authorList>
    </citation>
    <scope>NUCLEOTIDE SEQUENCE [LARGE SCALE GENOMIC DNA]</scope>
    <source>
        <strain evidence="3 4">PLY_AMNH</strain>
    </source>
</reference>
<dbReference type="InterPro" id="IPR011993">
    <property type="entry name" value="PH-like_dom_sf"/>
</dbReference>
<dbReference type="InterPro" id="IPR052920">
    <property type="entry name" value="DNA-binding_regulatory"/>
</dbReference>
<dbReference type="SUPFAM" id="SSF53474">
    <property type="entry name" value="alpha/beta-Hydrolases"/>
    <property type="match status" value="1"/>
</dbReference>
<dbReference type="InterPro" id="IPR022742">
    <property type="entry name" value="Hydrolase_4"/>
</dbReference>